<organism evidence="2 3">
    <name type="scientific">Methylobacterium oryzae</name>
    <dbReference type="NCBI Taxonomy" id="334852"/>
    <lineage>
        <taxon>Bacteria</taxon>
        <taxon>Pseudomonadati</taxon>
        <taxon>Pseudomonadota</taxon>
        <taxon>Alphaproteobacteria</taxon>
        <taxon>Hyphomicrobiales</taxon>
        <taxon>Methylobacteriaceae</taxon>
        <taxon>Methylobacterium</taxon>
    </lineage>
</organism>
<dbReference type="InterPro" id="IPR019600">
    <property type="entry name" value="Hemin_uptake_protein_HemP"/>
</dbReference>
<reference evidence="2 3" key="1">
    <citation type="journal article" date="2012" name="Genet. Mol. Biol.">
        <title>Analysis of 16S rRNA and mxaF genes revealing insights into Methylobacterium niche-specific plant association.</title>
        <authorList>
            <person name="Dourado M.N."/>
            <person name="Andreote F.D."/>
            <person name="Dini-Andreote F."/>
            <person name="Conti R."/>
            <person name="Araujo J.M."/>
            <person name="Araujo W.L."/>
        </authorList>
    </citation>
    <scope>NUCLEOTIDE SEQUENCE [LARGE SCALE GENOMIC DNA]</scope>
    <source>
        <strain evidence="2 3">TC3-10</strain>
    </source>
</reference>
<dbReference type="Proteomes" id="UP001355206">
    <property type="component" value="Unassembled WGS sequence"/>
</dbReference>
<feature type="region of interest" description="Disordered" evidence="1">
    <location>
        <begin position="1"/>
        <end position="34"/>
    </location>
</feature>
<dbReference type="RefSeq" id="WP_331304227.1">
    <property type="nucleotide sequence ID" value="NZ_MLCA01000015.1"/>
</dbReference>
<comment type="caution">
    <text evidence="2">The sequence shown here is derived from an EMBL/GenBank/DDBJ whole genome shotgun (WGS) entry which is preliminary data.</text>
</comment>
<evidence type="ECO:0000256" key="1">
    <source>
        <dbReference type="SAM" id="MobiDB-lite"/>
    </source>
</evidence>
<evidence type="ECO:0000313" key="3">
    <source>
        <dbReference type="Proteomes" id="UP001355206"/>
    </source>
</evidence>
<dbReference type="EMBL" id="MLCA01000015">
    <property type="protein sequence ID" value="MEE7494172.1"/>
    <property type="molecule type" value="Genomic_DNA"/>
</dbReference>
<gene>
    <name evidence="2" type="ORF">MOTC310_28630</name>
</gene>
<name>A0ABU7TWD9_9HYPH</name>
<accession>A0ABU7TWD9</accession>
<proteinExistence type="predicted"/>
<evidence type="ECO:0000313" key="2">
    <source>
        <dbReference type="EMBL" id="MEE7494172.1"/>
    </source>
</evidence>
<evidence type="ECO:0008006" key="4">
    <source>
        <dbReference type="Google" id="ProtNLM"/>
    </source>
</evidence>
<protein>
    <recommendedName>
        <fullName evidence="4">Hemin uptake protein HemP</fullName>
    </recommendedName>
</protein>
<dbReference type="Gene3D" id="2.10.70.10">
    <property type="entry name" value="Complement Module, domain 1"/>
    <property type="match status" value="1"/>
</dbReference>
<keyword evidence="3" id="KW-1185">Reference proteome</keyword>
<sequence>MLCAEGEGQSVPGGTRAGPGAAQPVPRSEAAGEIGSAHLLQGRREIVIRHAGHAYRLRVTASDKLILTK</sequence>
<dbReference type="Pfam" id="PF10636">
    <property type="entry name" value="hemP"/>
    <property type="match status" value="1"/>
</dbReference>